<reference evidence="2" key="1">
    <citation type="submission" date="2015-07" db="EMBL/GenBank/DDBJ databases">
        <title>Adaptation to a free-living lifestyle via gene acquisitions in the diplomonad Trepomonas sp. PC1.</title>
        <authorList>
            <person name="Xu F."/>
            <person name="Jerlstrom-Hultqvist J."/>
            <person name="Kolisko M."/>
            <person name="Simpson A.G.B."/>
            <person name="Roger A.J."/>
            <person name="Svard S.G."/>
            <person name="Andersson J.O."/>
        </authorList>
    </citation>
    <scope>NUCLEOTIDE SEQUENCE</scope>
    <source>
        <strain evidence="2">PC1</strain>
    </source>
</reference>
<dbReference type="PROSITE" id="PS50082">
    <property type="entry name" value="WD_REPEATS_2"/>
    <property type="match status" value="1"/>
</dbReference>
<dbReference type="InterPro" id="IPR015943">
    <property type="entry name" value="WD40/YVTN_repeat-like_dom_sf"/>
</dbReference>
<dbReference type="PANTHER" id="PTHR44414">
    <property type="entry name" value="PROTEIN NEDD1"/>
    <property type="match status" value="1"/>
</dbReference>
<dbReference type="PANTHER" id="PTHR44414:SF1">
    <property type="entry name" value="PROTEIN NEDD1"/>
    <property type="match status" value="1"/>
</dbReference>
<proteinExistence type="predicted"/>
<dbReference type="Gene3D" id="2.130.10.10">
    <property type="entry name" value="YVTN repeat-like/Quinoprotein amine dehydrogenase"/>
    <property type="match status" value="1"/>
</dbReference>
<dbReference type="SUPFAM" id="SSF50978">
    <property type="entry name" value="WD40 repeat-like"/>
    <property type="match status" value="2"/>
</dbReference>
<dbReference type="GO" id="GO:0000278">
    <property type="term" value="P:mitotic cell cycle"/>
    <property type="evidence" value="ECO:0007669"/>
    <property type="project" value="TreeGrafter"/>
</dbReference>
<protein>
    <submittedName>
        <fullName evidence="2">Uncharacterized protein</fullName>
    </submittedName>
</protein>
<organism evidence="2">
    <name type="scientific">Trepomonas sp. PC1</name>
    <dbReference type="NCBI Taxonomy" id="1076344"/>
    <lineage>
        <taxon>Eukaryota</taxon>
        <taxon>Metamonada</taxon>
        <taxon>Diplomonadida</taxon>
        <taxon>Hexamitidae</taxon>
        <taxon>Hexamitinae</taxon>
        <taxon>Trepomonas</taxon>
    </lineage>
</organism>
<sequence>SSDNIYGLLQQIFDMEEPSDEMITKIRQTIAVFNDIDYFYTNNIDWQSFSHAIQSAQKVLHSNLTVYNQHQQHYNVLPPKTKNPIQEVSFCPYSQTFLFTCRDNLIYQHNTKGDFIMKFQPGHKSLPLASASFRPPMAEDLSNLNDKAGYNVISTGTDRRLCLYSQSGHCIQQLLTENVHLVVRAQDQLIFKSKITKPAVFTGDDTGLINFLSFENQYTSEHEYQRNFQVLTEQEAEILNTDQFVDEMSDLSEGHDEKLVGKTAVDMKQQAEIIQKSLQMSSQLKLSPTFTYSIKAHKGKVSCMLLEHIDNQDRTLLASGGEDGMIYTYNINLGIRSTCYKGHRNTVTGLCWLHKRGLMVSVGRDCLINVWAVGSPDILENDQKPIASIAVEQPLIAVFSSKYLQEFITVDVQGTVQQYDVRRLECMSTIIGLMKGDPTLSAAFDHITGNIALTSSIFSLIKPATQNSDYQMSSTVIQQLYQSHSSPSFLFMTGNKIINVDILRGKIQNEIDLLPAKLTDMIGNITGLLDNAENIGSNLIKTMNGKFSSDKIGQINMKKVKFDKSKLEAMNIVDQSKNLDPAVLAKYEQLVDQLEIDTTMTQPKIHKMAGGDVSIEQNATALVLSPDSNLYCLATEDGNISIYQTSNGELLIPIQGDLQKVPEMLVQQYDVMERAKKVENREMNSLQLTRPERNELGYSKSMKNNGAASELHFSIKNQLLLWVVFQETKLIHIYSLSENSPKLIGKYSTKQKWRETAVCAILNLIFVQFDTEVHMVDHEGFLIAKLVIGEPIKALQIVDEILIVYSFQKAYFVDAVTMNLFACTELQQLKTSLSQVFAIQNQVIMFLDESGVIFSFQIQQLQQIFECAKSLRVANPAVDVKIGLIIQQSEYVCTFVTRRLSLSYAEIQKPYQSNFSISVKSDQLTQKLMDRNVFNMQNQLLFKQDRCESFLLSELCPLKISYSQPAQLFFVHTALGHILAFDQVGQFLQFFTQSGWKKANKKIVHKNIDQGMFCQCQRGLLAKLKEMEGQSFTYLKGCCQTVLTRQNKFANIPMKFSLKQSDSLNKMANGVEKEIQDHCQKQKLASQTIKRVDISKSSQIINDMASSTNFLYENFNRQIQTQHVDKKDARQIMESALMESSRIMAPSPVKEKKLQTPNRPKVKVLLADSKTTPKKRVLADSLIDMGADDIVKKYRAEYIPSPGIKQNITRFNWDGK</sequence>
<dbReference type="GO" id="GO:0036064">
    <property type="term" value="C:ciliary basal body"/>
    <property type="evidence" value="ECO:0007669"/>
    <property type="project" value="TreeGrafter"/>
</dbReference>
<accession>A0A146K5V5</accession>
<feature type="non-terminal residue" evidence="2">
    <location>
        <position position="1"/>
    </location>
</feature>
<dbReference type="GO" id="GO:0005814">
    <property type="term" value="C:centriole"/>
    <property type="evidence" value="ECO:0007669"/>
    <property type="project" value="TreeGrafter"/>
</dbReference>
<dbReference type="GO" id="GO:0043015">
    <property type="term" value="F:gamma-tubulin binding"/>
    <property type="evidence" value="ECO:0007669"/>
    <property type="project" value="TreeGrafter"/>
</dbReference>
<dbReference type="EMBL" id="GDID01005342">
    <property type="protein sequence ID" value="JAP91264.1"/>
    <property type="molecule type" value="Transcribed_RNA"/>
</dbReference>
<dbReference type="Pfam" id="PF00400">
    <property type="entry name" value="WD40"/>
    <property type="match status" value="2"/>
</dbReference>
<evidence type="ECO:0000256" key="1">
    <source>
        <dbReference type="PROSITE-ProRule" id="PRU00221"/>
    </source>
</evidence>
<gene>
    <name evidence="2" type="ORF">TPC1_17172</name>
</gene>
<feature type="repeat" description="WD" evidence="1">
    <location>
        <begin position="340"/>
        <end position="381"/>
    </location>
</feature>
<dbReference type="InterPro" id="IPR052818">
    <property type="entry name" value="NEDD1_Spindle_Assembly"/>
</dbReference>
<keyword evidence="1" id="KW-0853">WD repeat</keyword>
<dbReference type="AlphaFoldDB" id="A0A146K5V5"/>
<name>A0A146K5V5_9EUKA</name>
<dbReference type="GO" id="GO:0007020">
    <property type="term" value="P:microtubule nucleation"/>
    <property type="evidence" value="ECO:0007669"/>
    <property type="project" value="TreeGrafter"/>
</dbReference>
<dbReference type="GO" id="GO:0000922">
    <property type="term" value="C:spindle pole"/>
    <property type="evidence" value="ECO:0007669"/>
    <property type="project" value="TreeGrafter"/>
</dbReference>
<dbReference type="GO" id="GO:0005813">
    <property type="term" value="C:centrosome"/>
    <property type="evidence" value="ECO:0007669"/>
    <property type="project" value="TreeGrafter"/>
</dbReference>
<dbReference type="InterPro" id="IPR001680">
    <property type="entry name" value="WD40_rpt"/>
</dbReference>
<dbReference type="SMART" id="SM00320">
    <property type="entry name" value="WD40"/>
    <property type="match status" value="6"/>
</dbReference>
<evidence type="ECO:0000313" key="2">
    <source>
        <dbReference type="EMBL" id="JAP91264.1"/>
    </source>
</evidence>
<dbReference type="GO" id="GO:0005737">
    <property type="term" value="C:cytoplasm"/>
    <property type="evidence" value="ECO:0007669"/>
    <property type="project" value="TreeGrafter"/>
</dbReference>
<dbReference type="InterPro" id="IPR036322">
    <property type="entry name" value="WD40_repeat_dom_sf"/>
</dbReference>